<dbReference type="InterPro" id="IPR011032">
    <property type="entry name" value="GroES-like_sf"/>
</dbReference>
<sequence length="333" mass="34908">MTAIATPFRAFVLSKSDGEFAAGVRELTFDDLPAGDVTVRTRYSSINYKDGLAMLPESPVVATYPMIPGIDVCGTVVESNDPRFKVGQEVVAIGRELGTARFGGYAEYTRVPADWLEPLPAGLSPKQAMLLGTAGFTAGLAIQRLEDNGLRPGQGRVLVTGATGGVSSVAVDMLAGLGYEVSASTGKESEHDYLRELGATEILSREEVSATEAPPLEGERWAAAVDPVGGDTLAYLLRNTRYGGSVANCGLTGGPVVNTTVLPFILRGVNLLGIDSVMCPPDVRAAVWKRLGTDLKPRNLTGSIANEVALDDIQGTAGSILAGTVRGRTLVKL</sequence>
<dbReference type="SUPFAM" id="SSF51735">
    <property type="entry name" value="NAD(P)-binding Rossmann-fold domains"/>
    <property type="match status" value="1"/>
</dbReference>
<dbReference type="Pfam" id="PF08240">
    <property type="entry name" value="ADH_N"/>
    <property type="match status" value="1"/>
</dbReference>
<comment type="caution">
    <text evidence="2">The sequence shown here is derived from an EMBL/GenBank/DDBJ whole genome shotgun (WGS) entry which is preliminary data.</text>
</comment>
<dbReference type="RefSeq" id="WP_161895450.1">
    <property type="nucleotide sequence ID" value="NZ_BJOV01000003.1"/>
</dbReference>
<dbReference type="PANTHER" id="PTHR43677">
    <property type="entry name" value="SHORT-CHAIN DEHYDROGENASE/REDUCTASE"/>
    <property type="match status" value="1"/>
</dbReference>
<accession>A0A7I9V8R4</accession>
<reference evidence="3" key="1">
    <citation type="submission" date="2019-06" db="EMBL/GenBank/DDBJ databases">
        <title>Gordonia isolated from sludge of a wastewater treatment plant.</title>
        <authorList>
            <person name="Tamura T."/>
            <person name="Aoyama K."/>
            <person name="Kang Y."/>
            <person name="Saito S."/>
            <person name="Akiyama N."/>
            <person name="Yazawa K."/>
            <person name="Gonoi T."/>
            <person name="Mikami Y."/>
        </authorList>
    </citation>
    <scope>NUCLEOTIDE SEQUENCE [LARGE SCALE GENOMIC DNA]</scope>
    <source>
        <strain evidence="3">NBRC 107696</strain>
    </source>
</reference>
<dbReference type="GO" id="GO:0043957">
    <property type="term" value="F:acryloyl-CoA reductase (NADPH) activity"/>
    <property type="evidence" value="ECO:0007669"/>
    <property type="project" value="TreeGrafter"/>
</dbReference>
<dbReference type="Gene3D" id="3.90.180.10">
    <property type="entry name" value="Medium-chain alcohol dehydrogenases, catalytic domain"/>
    <property type="match status" value="1"/>
</dbReference>
<dbReference type="InterPro" id="IPR014188">
    <property type="entry name" value="Acrylyl-CoA_reductase_AcuI"/>
</dbReference>
<dbReference type="InterPro" id="IPR013154">
    <property type="entry name" value="ADH-like_N"/>
</dbReference>
<organism evidence="2 3">
    <name type="scientific">Gordonia spumicola</name>
    <dbReference type="NCBI Taxonomy" id="589161"/>
    <lineage>
        <taxon>Bacteria</taxon>
        <taxon>Bacillati</taxon>
        <taxon>Actinomycetota</taxon>
        <taxon>Actinomycetes</taxon>
        <taxon>Mycobacteriales</taxon>
        <taxon>Gordoniaceae</taxon>
        <taxon>Gordonia</taxon>
    </lineage>
</organism>
<evidence type="ECO:0000313" key="3">
    <source>
        <dbReference type="Proteomes" id="UP000444960"/>
    </source>
</evidence>
<evidence type="ECO:0000313" key="2">
    <source>
        <dbReference type="EMBL" id="GEE01689.1"/>
    </source>
</evidence>
<dbReference type="SUPFAM" id="SSF50129">
    <property type="entry name" value="GroES-like"/>
    <property type="match status" value="1"/>
</dbReference>
<dbReference type="PANTHER" id="PTHR43677:SF1">
    <property type="entry name" value="ACRYLYL-COA REDUCTASE ACUI-RELATED"/>
    <property type="match status" value="1"/>
</dbReference>
<proteinExistence type="predicted"/>
<dbReference type="NCBIfam" id="TIGR02823">
    <property type="entry name" value="oxido_YhdH"/>
    <property type="match status" value="1"/>
</dbReference>
<dbReference type="EMBL" id="BJOV01000003">
    <property type="protein sequence ID" value="GEE01689.1"/>
    <property type="molecule type" value="Genomic_DNA"/>
</dbReference>
<dbReference type="InterPro" id="IPR036291">
    <property type="entry name" value="NAD(P)-bd_dom_sf"/>
</dbReference>
<protein>
    <submittedName>
        <fullName evidence="2">Putative quinone oxidoreductase YhfP</fullName>
    </submittedName>
</protein>
<name>A0A7I9V8R4_9ACTN</name>
<evidence type="ECO:0000259" key="1">
    <source>
        <dbReference type="SMART" id="SM00829"/>
    </source>
</evidence>
<dbReference type="Proteomes" id="UP000444960">
    <property type="component" value="Unassembled WGS sequence"/>
</dbReference>
<dbReference type="AlphaFoldDB" id="A0A7I9V8R4"/>
<dbReference type="InterPro" id="IPR020843">
    <property type="entry name" value="ER"/>
</dbReference>
<dbReference type="OrthoDB" id="9782155at2"/>
<dbReference type="InterPro" id="IPR051397">
    <property type="entry name" value="Zn-ADH-like_protein"/>
</dbReference>
<dbReference type="Gene3D" id="3.40.50.720">
    <property type="entry name" value="NAD(P)-binding Rossmann-like Domain"/>
    <property type="match status" value="1"/>
</dbReference>
<dbReference type="SMART" id="SM00829">
    <property type="entry name" value="PKS_ER"/>
    <property type="match status" value="1"/>
</dbReference>
<dbReference type="Pfam" id="PF00107">
    <property type="entry name" value="ADH_zinc_N"/>
    <property type="match status" value="1"/>
</dbReference>
<gene>
    <name evidence="2" type="primary">yhfP</name>
    <name evidence="2" type="ORF">nbrc107696_21350</name>
</gene>
<keyword evidence="3" id="KW-1185">Reference proteome</keyword>
<feature type="domain" description="Enoyl reductase (ER)" evidence="1">
    <location>
        <begin position="23"/>
        <end position="331"/>
    </location>
</feature>
<dbReference type="InterPro" id="IPR013149">
    <property type="entry name" value="ADH-like_C"/>
</dbReference>